<feature type="compositionally biased region" description="Gly residues" evidence="1">
    <location>
        <begin position="1337"/>
        <end position="1346"/>
    </location>
</feature>
<feature type="domain" description="IPT/TIG" evidence="3">
    <location>
        <begin position="109"/>
        <end position="201"/>
    </location>
</feature>
<keyword evidence="2" id="KW-0812">Transmembrane</keyword>
<keyword evidence="2" id="KW-0472">Membrane</keyword>
<dbReference type="Gene3D" id="3.10.20.90">
    <property type="entry name" value="Phosphatidylinositol 3-kinase Catalytic Subunit, Chain A, domain 1"/>
    <property type="match status" value="1"/>
</dbReference>
<dbReference type="Pfam" id="PF20170">
    <property type="entry name" value="Plexin_RBD"/>
    <property type="match status" value="1"/>
</dbReference>
<dbReference type="SUPFAM" id="SSF48350">
    <property type="entry name" value="GTPase activation domain, GAP"/>
    <property type="match status" value="1"/>
</dbReference>
<feature type="region of interest" description="Disordered" evidence="1">
    <location>
        <begin position="1312"/>
        <end position="1370"/>
    </location>
</feature>
<feature type="transmembrane region" description="Helical" evidence="2">
    <location>
        <begin position="399"/>
        <end position="422"/>
    </location>
</feature>
<sequence>LSTSLPFAFLNPVVKTMSPKRGPASGGTILKLRGQYLNAGTSVEVNISRAKCDILSLSSDLLTCQTHDVDKSLLSHITESERGVECGISLRFDEAPVLDIPFSFFFMPDPKIRTVTKTLIFLSGGTTIRVFGQHLDMIEHPQIVFYHDGMEYIESCQRTIGYLACLSPSLDFTARRKRNLKVVESGTTIRPITNPLVFSKLLAYEHDDEMVIKSADQTGKALLVTYGFLMDNVTDLLVFGVFPVYPDPEIFPFTNGRLVESFSPSSLIGLPKEPSSTPPTAVERPKFLNSTSSENSPSLHNRHLLRFHGNFGALAEVSDSHALDELSINVITQAGENGTIRVCKPTIVKPDEIRCELNRKALVEGVDYPVFIQFGKYLVAQPGVLQFKRVAPPGVRDRAVIVACSVIGVLALIACLFLAMWFHSRKTERDLEKRFKNQWIEQEKCVARAFKNDFIELQTHVDELVQVLNKGSLPIRDYQTYCLFSLFPEYHLSLVRPANPHDMLPYLPKQSVGVLKSSLIKGATPLQPHPLVSSFKVSANVQESADRGIYLFNRLLHDRRFLCLLVDTIESNCNIDARAKSQIASLLSIIFHPNMEYFTQIILSLITDLLRNSRDHGGDSRLLTAFRRAESVVAKMLSNWLTFLLYNFIREHAAEHLFILYRALKQQINTGPQDAVTGLARYTLDAATLLKSDLLSRQITLLVVDPEDLFGQLCPAELQVRVLLCDTVTQVKEKILDTIYRNTPYKNQLRPTDVYLSKAIIDETISMFDLVGKIVKTFGDGRESIDLLMMDWDLEVRRDTPNASLDGPPYRLNCLSDYKMNDGDVLALVRARGPSNGSGTLPGALNICPEVDSWGVHSCPPATGARFPLPLHHYHHLTSTPLSNGPYEQVQIERGGRTWNEGHKGKPPLCCGCLPNSREKSQRSPSALPSSLTSTQQQPFGDGLDARSLRRWLASGTDCNSATERVQVSQGSFLRNGGVRRTRHAKKRLFRRFGSASTPETMELATNWAEEQDDAIDRPMTKLPCEIFLNRLLRTRRLNSVKFDMGLVNVKLEPIGLKPVSVAKYMDRVFELIFGAVIDSQSAPLCIKFLFDFLDFQAESLGIHDPDVLHAWKANCLHLRFWNQILINLDYVFDIPLLRNTALERSFHSFSQAVTYACSPVLDKVTMDSPINKALFSSDIEAMPPISLRDMNFSLAQHSKNHKNDFNVSWALYELYTRHVKLCYDTLVSELETMIAAGTMPAANILHNAMGDADKYSYSDGSGSLHGGAGLSQSRNVNWDPLSLLQSLKEVDSCMTTVTASTTIYNNEKASTLRSTNSATNSPLFDNHSRHHPTNGNGTGGDGCSGISGSTLRSVVPHSERRLPPLPSLP</sequence>
<dbReference type="GO" id="GO:0005886">
    <property type="term" value="C:plasma membrane"/>
    <property type="evidence" value="ECO:0007669"/>
    <property type="project" value="TreeGrafter"/>
</dbReference>
<dbReference type="InterPro" id="IPR031148">
    <property type="entry name" value="Plexin"/>
</dbReference>
<keyword evidence="2" id="KW-1133">Transmembrane helix</keyword>
<reference evidence="4" key="1">
    <citation type="submission" date="2017-02" db="UniProtKB">
        <authorList>
            <consortium name="WormBaseParasite"/>
        </authorList>
    </citation>
    <scope>IDENTIFICATION</scope>
</reference>
<proteinExistence type="predicted"/>
<name>A0A0R3T5T2_RODNA</name>
<dbReference type="Pfam" id="PF01833">
    <property type="entry name" value="TIG"/>
    <property type="match status" value="1"/>
</dbReference>
<accession>A0A0R3T5T2</accession>
<dbReference type="SUPFAM" id="SSF81296">
    <property type="entry name" value="E set domains"/>
    <property type="match status" value="1"/>
</dbReference>
<dbReference type="Gene3D" id="1.10.506.10">
    <property type="entry name" value="GTPase Activation - p120gap, domain 1"/>
    <property type="match status" value="2"/>
</dbReference>
<dbReference type="InterPro" id="IPR014756">
    <property type="entry name" value="Ig_E-set"/>
</dbReference>
<protein>
    <submittedName>
        <fullName evidence="4">Plexin_cytopl domain-containing protein</fullName>
    </submittedName>
</protein>
<evidence type="ECO:0000259" key="3">
    <source>
        <dbReference type="SMART" id="SM00429"/>
    </source>
</evidence>
<dbReference type="WBParaSite" id="HNAJ_0000242001-mRNA-1">
    <property type="protein sequence ID" value="HNAJ_0000242001-mRNA-1"/>
    <property type="gene ID" value="HNAJ_0000242001"/>
</dbReference>
<feature type="domain" description="IPT/TIG" evidence="3">
    <location>
        <begin position="11"/>
        <end position="105"/>
    </location>
</feature>
<feature type="region of interest" description="Disordered" evidence="1">
    <location>
        <begin position="915"/>
        <end position="941"/>
    </location>
</feature>
<evidence type="ECO:0000256" key="2">
    <source>
        <dbReference type="SAM" id="Phobius"/>
    </source>
</evidence>
<dbReference type="InterPro" id="IPR013548">
    <property type="entry name" value="Plexin_cytoplasmic_RasGAP_dom"/>
</dbReference>
<dbReference type="GO" id="GO:0030334">
    <property type="term" value="P:regulation of cell migration"/>
    <property type="evidence" value="ECO:0007669"/>
    <property type="project" value="TreeGrafter"/>
</dbReference>
<dbReference type="InterPro" id="IPR002909">
    <property type="entry name" value="IPT_dom"/>
</dbReference>
<dbReference type="STRING" id="102285.A0A0R3T5T2"/>
<dbReference type="SMART" id="SM00429">
    <property type="entry name" value="IPT"/>
    <property type="match status" value="2"/>
</dbReference>
<dbReference type="GO" id="GO:0017154">
    <property type="term" value="F:semaphorin receptor activity"/>
    <property type="evidence" value="ECO:0007669"/>
    <property type="project" value="InterPro"/>
</dbReference>
<evidence type="ECO:0000313" key="4">
    <source>
        <dbReference type="WBParaSite" id="HNAJ_0000242001-mRNA-1"/>
    </source>
</evidence>
<feature type="compositionally biased region" description="Polar residues" evidence="1">
    <location>
        <begin position="1312"/>
        <end position="1324"/>
    </location>
</feature>
<dbReference type="Pfam" id="PF08337">
    <property type="entry name" value="Plexin_cytopl"/>
    <property type="match status" value="2"/>
</dbReference>
<dbReference type="PANTHER" id="PTHR22625">
    <property type="entry name" value="PLEXIN"/>
    <property type="match status" value="1"/>
</dbReference>
<dbReference type="InterPro" id="IPR046800">
    <property type="entry name" value="Plexin_RBD"/>
</dbReference>
<dbReference type="InterPro" id="IPR013783">
    <property type="entry name" value="Ig-like_fold"/>
</dbReference>
<dbReference type="Gene3D" id="2.60.40.10">
    <property type="entry name" value="Immunoglobulins"/>
    <property type="match status" value="1"/>
</dbReference>
<dbReference type="GO" id="GO:0002116">
    <property type="term" value="C:semaphorin receptor complex"/>
    <property type="evidence" value="ECO:0007669"/>
    <property type="project" value="TreeGrafter"/>
</dbReference>
<feature type="compositionally biased region" description="Low complexity" evidence="1">
    <location>
        <begin position="924"/>
        <end position="939"/>
    </location>
</feature>
<dbReference type="PANTHER" id="PTHR22625:SF70">
    <property type="entry name" value="PLEXIN A, ISOFORM A"/>
    <property type="match status" value="1"/>
</dbReference>
<dbReference type="InterPro" id="IPR008936">
    <property type="entry name" value="Rho_GTPase_activation_prot"/>
</dbReference>
<evidence type="ECO:0000256" key="1">
    <source>
        <dbReference type="SAM" id="MobiDB-lite"/>
    </source>
</evidence>
<organism evidence="4">
    <name type="scientific">Rodentolepis nana</name>
    <name type="common">Dwarf tapeworm</name>
    <name type="synonym">Hymenolepis nana</name>
    <dbReference type="NCBI Taxonomy" id="102285"/>
    <lineage>
        <taxon>Eukaryota</taxon>
        <taxon>Metazoa</taxon>
        <taxon>Spiralia</taxon>
        <taxon>Lophotrochozoa</taxon>
        <taxon>Platyhelminthes</taxon>
        <taxon>Cestoda</taxon>
        <taxon>Eucestoda</taxon>
        <taxon>Cyclophyllidea</taxon>
        <taxon>Hymenolepididae</taxon>
        <taxon>Rodentolepis</taxon>
    </lineage>
</organism>